<dbReference type="Gene3D" id="1.20.120.1950">
    <property type="match status" value="1"/>
</dbReference>
<dbReference type="InterPro" id="IPR053750">
    <property type="entry name" value="PDCD10_Homolog"/>
</dbReference>
<dbReference type="PANTHER" id="PTHR13250">
    <property type="entry name" value="TF-1 CELL APOPTOSIS RELATED PROTEIN-15"/>
    <property type="match status" value="1"/>
</dbReference>
<name>A0ABY6KV83_9ARAC</name>
<evidence type="ECO:0000313" key="1">
    <source>
        <dbReference type="EMBL" id="UYV72775.1"/>
    </source>
</evidence>
<keyword evidence="2" id="KW-1185">Reference proteome</keyword>
<protein>
    <submittedName>
        <fullName evidence="1">PDCD10</fullName>
    </submittedName>
</protein>
<sequence length="68" mass="7831">MSPLVVCPTCLVQALEQRKREFVKYSKRFSNTLKDFFREGQAQAVFVSAVALILQTNQIMVTVKYKCE</sequence>
<organism evidence="1 2">
    <name type="scientific">Cordylochernes scorpioides</name>
    <dbReference type="NCBI Taxonomy" id="51811"/>
    <lineage>
        <taxon>Eukaryota</taxon>
        <taxon>Metazoa</taxon>
        <taxon>Ecdysozoa</taxon>
        <taxon>Arthropoda</taxon>
        <taxon>Chelicerata</taxon>
        <taxon>Arachnida</taxon>
        <taxon>Pseudoscorpiones</taxon>
        <taxon>Cheliferoidea</taxon>
        <taxon>Chernetidae</taxon>
        <taxon>Cordylochernes</taxon>
    </lineage>
</organism>
<dbReference type="InterPro" id="IPR009652">
    <property type="entry name" value="PDCD10"/>
</dbReference>
<evidence type="ECO:0000313" key="2">
    <source>
        <dbReference type="Proteomes" id="UP001235939"/>
    </source>
</evidence>
<accession>A0ABY6KV83</accession>
<dbReference type="EMBL" id="CP092872">
    <property type="protein sequence ID" value="UYV72775.1"/>
    <property type="molecule type" value="Genomic_DNA"/>
</dbReference>
<dbReference type="Proteomes" id="UP001235939">
    <property type="component" value="Chromosome 10"/>
</dbReference>
<proteinExistence type="predicted"/>
<gene>
    <name evidence="1" type="ORF">LAZ67_10000658</name>
</gene>
<reference evidence="1 2" key="1">
    <citation type="submission" date="2022-01" db="EMBL/GenBank/DDBJ databases">
        <title>A chromosomal length assembly of Cordylochernes scorpioides.</title>
        <authorList>
            <person name="Zeh D."/>
            <person name="Zeh J."/>
        </authorList>
    </citation>
    <scope>NUCLEOTIDE SEQUENCE [LARGE SCALE GENOMIC DNA]</scope>
    <source>
        <strain evidence="1">IN4F17</strain>
        <tissue evidence="1">Whole Body</tissue>
    </source>
</reference>
<dbReference type="PANTHER" id="PTHR13250:SF1">
    <property type="entry name" value="PROGRAMMED CELL DEATH PROTEIN 10"/>
    <property type="match status" value="1"/>
</dbReference>